<reference evidence="2 3" key="1">
    <citation type="submission" date="2021-03" db="EMBL/GenBank/DDBJ databases">
        <title>novel species isolated from a fishpond in China.</title>
        <authorList>
            <person name="Lu H."/>
            <person name="Cai Z."/>
        </authorList>
    </citation>
    <scope>NUCLEOTIDE SEQUENCE [LARGE SCALE GENOMIC DNA]</scope>
    <source>
        <strain evidence="2 3">H41</strain>
    </source>
</reference>
<evidence type="ECO:0008006" key="4">
    <source>
        <dbReference type="Google" id="ProtNLM"/>
    </source>
</evidence>
<evidence type="ECO:0000313" key="2">
    <source>
        <dbReference type="EMBL" id="MBN7809320.1"/>
    </source>
</evidence>
<comment type="caution">
    <text evidence="2">The sequence shown here is derived from an EMBL/GenBank/DDBJ whole genome shotgun (WGS) entry which is preliminary data.</text>
</comment>
<keyword evidence="1" id="KW-0812">Transmembrane</keyword>
<evidence type="ECO:0000313" key="3">
    <source>
        <dbReference type="Proteomes" id="UP000664317"/>
    </source>
</evidence>
<keyword evidence="1" id="KW-0472">Membrane</keyword>
<feature type="transmembrane region" description="Helical" evidence="1">
    <location>
        <begin position="38"/>
        <end position="57"/>
    </location>
</feature>
<accession>A0ABS3BZG5</accession>
<keyword evidence="3" id="KW-1185">Reference proteome</keyword>
<gene>
    <name evidence="2" type="ORF">J0A68_00040</name>
</gene>
<protein>
    <recommendedName>
        <fullName evidence="4">Anti-sigma factor</fullName>
    </recommendedName>
</protein>
<dbReference type="Proteomes" id="UP000664317">
    <property type="component" value="Unassembled WGS sequence"/>
</dbReference>
<dbReference type="EMBL" id="JAFKCT010000001">
    <property type="protein sequence ID" value="MBN7809320.1"/>
    <property type="molecule type" value="Genomic_DNA"/>
</dbReference>
<dbReference type="RefSeq" id="WP_206576134.1">
    <property type="nucleotide sequence ID" value="NZ_JAFKCT010000001.1"/>
</dbReference>
<sequence>MNRAEEDQDLRGFFDAMIEKDLDIPTPDFPEVKKPKTISWWIPAGIAASLAAGFFLLGEKEPAPTPQAPIGEVIIITLEEGPDQELLFNIEETTEMEIWESPTASLLTEY</sequence>
<keyword evidence="1" id="KW-1133">Transmembrane helix</keyword>
<evidence type="ECO:0000256" key="1">
    <source>
        <dbReference type="SAM" id="Phobius"/>
    </source>
</evidence>
<name>A0ABS3BZG5_9BACT</name>
<organism evidence="2 3">
    <name type="scientific">Algoriphagus oliviformis</name>
    <dbReference type="NCBI Taxonomy" id="2811231"/>
    <lineage>
        <taxon>Bacteria</taxon>
        <taxon>Pseudomonadati</taxon>
        <taxon>Bacteroidota</taxon>
        <taxon>Cytophagia</taxon>
        <taxon>Cytophagales</taxon>
        <taxon>Cyclobacteriaceae</taxon>
        <taxon>Algoriphagus</taxon>
    </lineage>
</organism>
<proteinExistence type="predicted"/>